<name>A0A7G2C7N9_9TRYP</name>
<organism evidence="1 2">
    <name type="scientific">Angomonas deanei</name>
    <dbReference type="NCBI Taxonomy" id="59799"/>
    <lineage>
        <taxon>Eukaryota</taxon>
        <taxon>Discoba</taxon>
        <taxon>Euglenozoa</taxon>
        <taxon>Kinetoplastea</taxon>
        <taxon>Metakinetoplastina</taxon>
        <taxon>Trypanosomatida</taxon>
        <taxon>Trypanosomatidae</taxon>
        <taxon>Strigomonadinae</taxon>
        <taxon>Angomonas</taxon>
    </lineage>
</organism>
<sequence length="752" mass="84984">MRRVFHLLVAGRGDARAVALRLATRGTTSPRARTPIVPRDAQSAFVFDSDKAQSHTPVGGWSATPRTTSTDRMSLEGSGLTAEEMAFIKIEQEKLREIPIDALVEGVTLYLRATDNKGLVSPREEHILFPVLMERIQQVPVNQLLDMVEAHWDRATLARYGIPLNDLIRDRIAVLGAAASVANADTTTEHDDTPLYKNENENQESARDVILENAASELDADTVLRAIYVMGIFAGRRKRDVEFFELLGFHLMRQVDSYTDPNKLVNVLTALNRAKVKPSPQFLHHLARRIPVLAKNTPLQPLSCYRAISNFNHMGHTQMDIYRFLSDCMVASIEANLAAEKASGGPNREREKDGGCQKNRLIAITGLPRPSMFTKWLYVLARWGAPHQVYLRPYIPTLIVPMLPFFPPPSFTRLLDTIRRFRCSDPAILEPIIAHLLHQYETTKPVARVDVMLVLCILSEEEANVVSNFGDFMRLCHDVLSLQPLEVIPERRSHRRKVPQLVRPIDMCTTVLYLGRLQRRVEIPLEELDPLLQLVEQFAVRLLHLLNMGVVSLSYVDSFLAAAGDAQYPDTHHSIRRLLEARQAIDDEDDYYARLDIDVRELLFKIVTVNGNNTYFHYRPLPGALQVDFREALAHVSFLDLMEAIVLYETANPNALQFETNLLLTRSILAKVKMTGEEVVDEEGRTLKMDAPKDILLTREDLKKLVSQVKSFPIAAVQTSPEVWAFIANKAATLHEDSVLEEAKKQLEVQNV</sequence>
<dbReference type="EMBL" id="LR877146">
    <property type="protein sequence ID" value="CAD2214002.1"/>
    <property type="molecule type" value="Genomic_DNA"/>
</dbReference>
<protein>
    <recommendedName>
        <fullName evidence="3">Mitochondrial RNA binding complex 1 subunit</fullName>
    </recommendedName>
</protein>
<dbReference type="Proteomes" id="UP000515908">
    <property type="component" value="Chromosome 02"/>
</dbReference>
<evidence type="ECO:0000313" key="2">
    <source>
        <dbReference type="Proteomes" id="UP000515908"/>
    </source>
</evidence>
<dbReference type="Pfam" id="PF26230">
    <property type="entry name" value="RESC11"/>
    <property type="match status" value="2"/>
</dbReference>
<dbReference type="OrthoDB" id="244204at2759"/>
<proteinExistence type="predicted"/>
<dbReference type="VEuPathDB" id="TriTrypDB:ADEAN_000144600"/>
<evidence type="ECO:0000313" key="1">
    <source>
        <dbReference type="EMBL" id="CAD2214002.1"/>
    </source>
</evidence>
<accession>A0A7G2C7N9</accession>
<reference evidence="1 2" key="1">
    <citation type="submission" date="2020-08" db="EMBL/GenBank/DDBJ databases">
        <authorList>
            <person name="Newling K."/>
            <person name="Davey J."/>
            <person name="Forrester S."/>
        </authorList>
    </citation>
    <scope>NUCLEOTIDE SEQUENCE [LARGE SCALE GENOMIC DNA]</scope>
    <source>
        <strain evidence="2">Crithidia deanei Carvalho (ATCC PRA-265)</strain>
    </source>
</reference>
<keyword evidence="2" id="KW-1185">Reference proteome</keyword>
<evidence type="ECO:0008006" key="3">
    <source>
        <dbReference type="Google" id="ProtNLM"/>
    </source>
</evidence>
<gene>
    <name evidence="1" type="ORF">ADEAN_000144600</name>
</gene>
<dbReference type="InterPro" id="IPR058760">
    <property type="entry name" value="RESC11-like"/>
</dbReference>
<dbReference type="AlphaFoldDB" id="A0A7G2C7N9"/>